<keyword evidence="3" id="KW-0808">Transferase</keyword>
<dbReference type="InterPro" id="IPR001091">
    <property type="entry name" value="RM_Methyltransferase"/>
</dbReference>
<protein>
    <submittedName>
        <fullName evidence="6">DNA methylase</fullName>
    </submittedName>
</protein>
<dbReference type="AlphaFoldDB" id="A0A369BE10"/>
<dbReference type="GO" id="GO:0008170">
    <property type="term" value="F:N-methyltransferase activity"/>
    <property type="evidence" value="ECO:0007669"/>
    <property type="project" value="InterPro"/>
</dbReference>
<gene>
    <name evidence="6" type="ORF">DFP94_104257</name>
</gene>
<dbReference type="Gene3D" id="3.40.50.150">
    <property type="entry name" value="Vaccinia Virus protein VP39"/>
    <property type="match status" value="1"/>
</dbReference>
<dbReference type="SUPFAM" id="SSF53335">
    <property type="entry name" value="S-adenosyl-L-methionine-dependent methyltransferases"/>
    <property type="match status" value="1"/>
</dbReference>
<evidence type="ECO:0000256" key="4">
    <source>
        <dbReference type="ARBA" id="ARBA00022747"/>
    </source>
</evidence>
<dbReference type="InterPro" id="IPR002052">
    <property type="entry name" value="DNA_methylase_N6_adenine_CS"/>
</dbReference>
<dbReference type="PROSITE" id="PS00092">
    <property type="entry name" value="N6_MTASE"/>
    <property type="match status" value="1"/>
</dbReference>
<dbReference type="Pfam" id="PF01555">
    <property type="entry name" value="N6_N4_Mtase"/>
    <property type="match status" value="1"/>
</dbReference>
<evidence type="ECO:0000256" key="1">
    <source>
        <dbReference type="ARBA" id="ARBA00006594"/>
    </source>
</evidence>
<comment type="caution">
    <text evidence="6">The sequence shown here is derived from an EMBL/GenBank/DDBJ whole genome shotgun (WGS) entry which is preliminary data.</text>
</comment>
<evidence type="ECO:0000313" key="7">
    <source>
        <dbReference type="Proteomes" id="UP000253090"/>
    </source>
</evidence>
<reference evidence="6 7" key="1">
    <citation type="submission" date="2018-07" db="EMBL/GenBank/DDBJ databases">
        <title>Genomic Encyclopedia of Type Strains, Phase III (KMG-III): the genomes of soil and plant-associated and newly described type strains.</title>
        <authorList>
            <person name="Whitman W."/>
        </authorList>
    </citation>
    <scope>NUCLEOTIDE SEQUENCE [LARGE SCALE GENOMIC DNA]</scope>
    <source>
        <strain evidence="6 7">CECT 8333</strain>
    </source>
</reference>
<dbReference type="InterPro" id="IPR002941">
    <property type="entry name" value="DNA_methylase_N4/N6"/>
</dbReference>
<keyword evidence="7" id="KW-1185">Reference proteome</keyword>
<dbReference type="PRINTS" id="PR00508">
    <property type="entry name" value="S21N4MTFRASE"/>
</dbReference>
<evidence type="ECO:0000256" key="3">
    <source>
        <dbReference type="ARBA" id="ARBA00022679"/>
    </source>
</evidence>
<proteinExistence type="inferred from homology"/>
<evidence type="ECO:0000313" key="6">
    <source>
        <dbReference type="EMBL" id="RCX19802.1"/>
    </source>
</evidence>
<dbReference type="InterPro" id="IPR029063">
    <property type="entry name" value="SAM-dependent_MTases_sf"/>
</dbReference>
<sequence>MPDNSIDLVIADPPYNLGNNGTKLNMKEIYGFNQFKEDWDKIDDFHSFNKAWIDECHRVLKPDGSILAYGTHHNLFTVGYLIE</sequence>
<feature type="domain" description="DNA methylase N-4/N-6" evidence="5">
    <location>
        <begin position="6"/>
        <end position="77"/>
    </location>
</feature>
<evidence type="ECO:0000259" key="5">
    <source>
        <dbReference type="Pfam" id="PF01555"/>
    </source>
</evidence>
<name>A0A369BE10_9BACL</name>
<dbReference type="GO" id="GO:0003677">
    <property type="term" value="F:DNA binding"/>
    <property type="evidence" value="ECO:0007669"/>
    <property type="project" value="InterPro"/>
</dbReference>
<keyword evidence="4" id="KW-0680">Restriction system</keyword>
<dbReference type="GO" id="GO:0032259">
    <property type="term" value="P:methylation"/>
    <property type="evidence" value="ECO:0007669"/>
    <property type="project" value="UniProtKB-KW"/>
</dbReference>
<organism evidence="6 7">
    <name type="scientific">Fontibacillus phaseoli</name>
    <dbReference type="NCBI Taxonomy" id="1416533"/>
    <lineage>
        <taxon>Bacteria</taxon>
        <taxon>Bacillati</taxon>
        <taxon>Bacillota</taxon>
        <taxon>Bacilli</taxon>
        <taxon>Bacillales</taxon>
        <taxon>Paenibacillaceae</taxon>
        <taxon>Fontibacillus</taxon>
    </lineage>
</organism>
<dbReference type="EMBL" id="QPJW01000004">
    <property type="protein sequence ID" value="RCX19802.1"/>
    <property type="molecule type" value="Genomic_DNA"/>
</dbReference>
<evidence type="ECO:0000256" key="2">
    <source>
        <dbReference type="ARBA" id="ARBA00022603"/>
    </source>
</evidence>
<comment type="similarity">
    <text evidence="1">Belongs to the N(4)/N(6)-methyltransferase family.</text>
</comment>
<dbReference type="GO" id="GO:0009307">
    <property type="term" value="P:DNA restriction-modification system"/>
    <property type="evidence" value="ECO:0007669"/>
    <property type="project" value="UniProtKB-KW"/>
</dbReference>
<keyword evidence="2 6" id="KW-0489">Methyltransferase</keyword>
<dbReference type="Proteomes" id="UP000253090">
    <property type="component" value="Unassembled WGS sequence"/>
</dbReference>
<accession>A0A369BE10</accession>